<dbReference type="OrthoDB" id="9189at10239"/>
<name>A4ZR95_9CAUD</name>
<sequence length="149" mass="16612">MFTRLVAVLGAITITAAAPVSALPIPSRTLLQQFEAKGGRVYVNSEQCNNKLAFGWYVNGTIHICEDNHLGDDAELADTVRHEVWHAVQACNRGPIMYDLDAEVGEAVRRGWLPISYPRHQWETEAEARNAAFNYSETEIAGFLNTYCN</sequence>
<dbReference type="GeneID" id="5220154"/>
<reference evidence="1 2" key="1">
    <citation type="journal article" date="2007" name="J. Mol. Biol.">
        <title>Genome sequence, structural proteins, and capsid organization of the cyanophage Syn5: a "horned" bacteriophage of marine synechococcus.</title>
        <authorList>
            <person name="Pope W.H."/>
            <person name="Weigele P.R."/>
            <person name="Chang J."/>
            <person name="Pedulla M.L."/>
            <person name="Ford M.E."/>
            <person name="Houtz J.M."/>
            <person name="Jiang W."/>
            <person name="Chiu W."/>
            <person name="Hatfull G.F."/>
            <person name="Hendrix R.W."/>
            <person name="King J."/>
        </authorList>
    </citation>
    <scope>NUCLEOTIDE SEQUENCE</scope>
</reference>
<organism evidence="1 2">
    <name type="scientific">Synechococcus phage Syn5</name>
    <dbReference type="NCBI Taxonomy" id="2914003"/>
    <lineage>
        <taxon>Viruses</taxon>
        <taxon>Duplodnaviria</taxon>
        <taxon>Heunggongvirae</taxon>
        <taxon>Uroviricota</taxon>
        <taxon>Caudoviricetes</taxon>
        <taxon>Autographivirales</taxon>
        <taxon>Voetvirus</taxon>
        <taxon>Voetvirus syn5</taxon>
    </lineage>
</organism>
<dbReference type="EMBL" id="EF372997">
    <property type="protein sequence ID" value="ABP87921.1"/>
    <property type="molecule type" value="Genomic_DNA"/>
</dbReference>
<evidence type="ECO:0000313" key="1">
    <source>
        <dbReference type="EMBL" id="ABP87921.1"/>
    </source>
</evidence>
<accession>A4ZR95</accession>
<dbReference type="RefSeq" id="YP_001285423.1">
    <property type="nucleotide sequence ID" value="NC_009531.1"/>
</dbReference>
<dbReference type="Proteomes" id="UP000000241">
    <property type="component" value="Segment"/>
</dbReference>
<proteinExistence type="predicted"/>
<protein>
    <submittedName>
        <fullName evidence="1">Gp14</fullName>
    </submittedName>
</protein>
<dbReference type="KEGG" id="vg:5220154"/>
<evidence type="ECO:0000313" key="2">
    <source>
        <dbReference type="Proteomes" id="UP000000241"/>
    </source>
</evidence>
<keyword evidence="2" id="KW-1185">Reference proteome</keyword>
<gene>
    <name evidence="1" type="primary">14</name>
</gene>